<dbReference type="RefSeq" id="WP_341566737.1">
    <property type="nucleotide sequence ID" value="NZ_JBAKAR010000003.1"/>
</dbReference>
<accession>A0ABU9G5X5</accession>
<evidence type="ECO:0000256" key="6">
    <source>
        <dbReference type="ARBA" id="ARBA00023134"/>
    </source>
</evidence>
<feature type="binding site" evidence="8">
    <location>
        <position position="50"/>
    </location>
    <ligand>
        <name>GTP</name>
        <dbReference type="ChEBI" id="CHEBI:37565"/>
    </ligand>
</feature>
<comment type="domain">
    <text evidence="8">The N-terminal domain determines nucleotide recognition and specific binding, while the C-terminal domain determines the specific binding to the target protein.</text>
</comment>
<evidence type="ECO:0000256" key="4">
    <source>
        <dbReference type="ARBA" id="ARBA00022741"/>
    </source>
</evidence>
<comment type="cofactor">
    <cofactor evidence="8">
        <name>Mg(2+)</name>
        <dbReference type="ChEBI" id="CHEBI:18420"/>
    </cofactor>
</comment>
<name>A0ABU9G5X5_9GAMM</name>
<dbReference type="HAMAP" id="MF_00316">
    <property type="entry name" value="MobA"/>
    <property type="match status" value="1"/>
</dbReference>
<comment type="function">
    <text evidence="8">Transfers a GMP moiety from GTP to Mo-molybdopterin (Mo-MPT) cofactor (Moco or molybdenum cofactor) to form Mo-molybdopterin guanine dinucleotide (Mo-MGD) cofactor.</text>
</comment>
<dbReference type="CDD" id="cd02503">
    <property type="entry name" value="MobA"/>
    <property type="match status" value="1"/>
</dbReference>
<dbReference type="Proteomes" id="UP001379949">
    <property type="component" value="Unassembled WGS sequence"/>
</dbReference>
<dbReference type="Pfam" id="PF12804">
    <property type="entry name" value="NTP_transf_3"/>
    <property type="match status" value="1"/>
</dbReference>
<evidence type="ECO:0000256" key="1">
    <source>
        <dbReference type="ARBA" id="ARBA00022490"/>
    </source>
</evidence>
<dbReference type="InterPro" id="IPR013482">
    <property type="entry name" value="Molybde_CF_guanTrfase"/>
</dbReference>
<keyword evidence="5 8" id="KW-0460">Magnesium</keyword>
<feature type="domain" description="MobA-like NTP transferase" evidence="9">
    <location>
        <begin position="6"/>
        <end position="161"/>
    </location>
</feature>
<feature type="binding site" evidence="8">
    <location>
        <position position="22"/>
    </location>
    <ligand>
        <name>GTP</name>
        <dbReference type="ChEBI" id="CHEBI:37565"/>
    </ligand>
</feature>
<reference evidence="10 11" key="1">
    <citation type="submission" date="2024-02" db="EMBL/GenBank/DDBJ databases">
        <title>Bacteria isolated from the canopy kelp, Nereocystis luetkeana.</title>
        <authorList>
            <person name="Pfister C.A."/>
            <person name="Younker I.T."/>
            <person name="Light S.H."/>
        </authorList>
    </citation>
    <scope>NUCLEOTIDE SEQUENCE [LARGE SCALE GENOMIC DNA]</scope>
    <source>
        <strain evidence="10 11">TI.4.07</strain>
    </source>
</reference>
<comment type="caution">
    <text evidence="10">The sequence shown here is derived from an EMBL/GenBank/DDBJ whole genome shotgun (WGS) entry which is preliminary data.</text>
</comment>
<proteinExistence type="inferred from homology"/>
<keyword evidence="3 8" id="KW-0479">Metal-binding</keyword>
<feature type="binding site" evidence="8">
    <location>
        <position position="99"/>
    </location>
    <ligand>
        <name>Mg(2+)</name>
        <dbReference type="ChEBI" id="CHEBI:18420"/>
    </ligand>
</feature>
<sequence length="197" mass="21302">MRSLSGAVLAGGQAQRMAGVEKGLQCYQGKPMILRVAQAMSGLTSTVVLNVNRQFADYQALGYEWVKDAETYANRGPLSGLWSVLHRARSSHLLVAPCDTPSISSAAFVALNTASLAQPEKIHCLESDSGIHPLHAIMPVESALLSLTDFLASGEKNSVLAFYRQHGYCCVPWHCDSDLLNVNYQAQLDTSIPPSQL</sequence>
<comment type="subunit">
    <text evidence="8">Monomer.</text>
</comment>
<dbReference type="GO" id="GO:0061603">
    <property type="term" value="F:molybdenum cofactor guanylyltransferase activity"/>
    <property type="evidence" value="ECO:0007669"/>
    <property type="project" value="UniProtKB-EC"/>
</dbReference>
<evidence type="ECO:0000313" key="10">
    <source>
        <dbReference type="EMBL" id="MEL0612827.1"/>
    </source>
</evidence>
<comment type="similarity">
    <text evidence="8">Belongs to the MobA family.</text>
</comment>
<dbReference type="PANTHER" id="PTHR19136">
    <property type="entry name" value="MOLYBDENUM COFACTOR GUANYLYLTRANSFERASE"/>
    <property type="match status" value="1"/>
</dbReference>
<feature type="binding site" evidence="8">
    <location>
        <position position="99"/>
    </location>
    <ligand>
        <name>GTP</name>
        <dbReference type="ChEBI" id="CHEBI:37565"/>
    </ligand>
</feature>
<dbReference type="InterPro" id="IPR025877">
    <property type="entry name" value="MobA-like_NTP_Trfase"/>
</dbReference>
<evidence type="ECO:0000256" key="8">
    <source>
        <dbReference type="HAMAP-Rule" id="MF_00316"/>
    </source>
</evidence>
<keyword evidence="11" id="KW-1185">Reference proteome</keyword>
<evidence type="ECO:0000256" key="3">
    <source>
        <dbReference type="ARBA" id="ARBA00022723"/>
    </source>
</evidence>
<organism evidence="10 11">
    <name type="scientific">Marinomonas arenicola</name>
    <dbReference type="NCBI Taxonomy" id="569601"/>
    <lineage>
        <taxon>Bacteria</taxon>
        <taxon>Pseudomonadati</taxon>
        <taxon>Pseudomonadota</taxon>
        <taxon>Gammaproteobacteria</taxon>
        <taxon>Oceanospirillales</taxon>
        <taxon>Oceanospirillaceae</taxon>
        <taxon>Marinomonas</taxon>
    </lineage>
</organism>
<feature type="binding site" evidence="8">
    <location>
        <position position="68"/>
    </location>
    <ligand>
        <name>GTP</name>
        <dbReference type="ChEBI" id="CHEBI:37565"/>
    </ligand>
</feature>
<keyword evidence="10" id="KW-0548">Nucleotidyltransferase</keyword>
<evidence type="ECO:0000313" key="11">
    <source>
        <dbReference type="Proteomes" id="UP001379949"/>
    </source>
</evidence>
<evidence type="ECO:0000256" key="5">
    <source>
        <dbReference type="ARBA" id="ARBA00022842"/>
    </source>
</evidence>
<keyword evidence="7 8" id="KW-0501">Molybdenum cofactor biosynthesis</keyword>
<dbReference type="PANTHER" id="PTHR19136:SF81">
    <property type="entry name" value="MOLYBDENUM COFACTOR GUANYLYLTRANSFERASE"/>
    <property type="match status" value="1"/>
</dbReference>
<dbReference type="EC" id="2.7.7.77" evidence="8"/>
<keyword evidence="6 8" id="KW-0342">GTP-binding</keyword>
<comment type="catalytic activity">
    <reaction evidence="8">
        <text>Mo-molybdopterin + GTP + H(+) = Mo-molybdopterin guanine dinucleotide + diphosphate</text>
        <dbReference type="Rhea" id="RHEA:34243"/>
        <dbReference type="ChEBI" id="CHEBI:15378"/>
        <dbReference type="ChEBI" id="CHEBI:33019"/>
        <dbReference type="ChEBI" id="CHEBI:37565"/>
        <dbReference type="ChEBI" id="CHEBI:71302"/>
        <dbReference type="ChEBI" id="CHEBI:71310"/>
        <dbReference type="EC" id="2.7.7.77"/>
    </reaction>
</comment>
<protein>
    <recommendedName>
        <fullName evidence="8">Molybdenum cofactor guanylyltransferase</fullName>
        <shortName evidence="8">MoCo guanylyltransferase</shortName>
        <ecNumber evidence="8">2.7.7.77</ecNumber>
    </recommendedName>
    <alternativeName>
        <fullName evidence="8">GTP:molybdopterin guanylyltransferase</fullName>
    </alternativeName>
    <alternativeName>
        <fullName evidence="8">Mo-MPT guanylyltransferase</fullName>
    </alternativeName>
    <alternativeName>
        <fullName evidence="8">Molybdopterin guanylyltransferase</fullName>
    </alternativeName>
    <alternativeName>
        <fullName evidence="8">Molybdopterin-guanine dinucleotide synthase</fullName>
        <shortName evidence="8">MGD synthase</shortName>
    </alternativeName>
</protein>
<gene>
    <name evidence="8 10" type="primary">mobA</name>
    <name evidence="10" type="ORF">V6242_06690</name>
</gene>
<feature type="binding site" evidence="8">
    <location>
        <begin position="9"/>
        <end position="11"/>
    </location>
    <ligand>
        <name>GTP</name>
        <dbReference type="ChEBI" id="CHEBI:37565"/>
    </ligand>
</feature>
<keyword evidence="1 8" id="KW-0963">Cytoplasm</keyword>
<keyword evidence="4 8" id="KW-0547">Nucleotide-binding</keyword>
<dbReference type="InterPro" id="IPR029044">
    <property type="entry name" value="Nucleotide-diphossugar_trans"/>
</dbReference>
<dbReference type="SUPFAM" id="SSF53448">
    <property type="entry name" value="Nucleotide-diphospho-sugar transferases"/>
    <property type="match status" value="1"/>
</dbReference>
<comment type="subcellular location">
    <subcellularLocation>
        <location evidence="8">Cytoplasm</location>
    </subcellularLocation>
</comment>
<evidence type="ECO:0000256" key="2">
    <source>
        <dbReference type="ARBA" id="ARBA00022679"/>
    </source>
</evidence>
<keyword evidence="2 8" id="KW-0808">Transferase</keyword>
<dbReference type="Gene3D" id="3.90.550.10">
    <property type="entry name" value="Spore Coat Polysaccharide Biosynthesis Protein SpsA, Chain A"/>
    <property type="match status" value="1"/>
</dbReference>
<evidence type="ECO:0000259" key="9">
    <source>
        <dbReference type="Pfam" id="PF12804"/>
    </source>
</evidence>
<evidence type="ECO:0000256" key="7">
    <source>
        <dbReference type="ARBA" id="ARBA00023150"/>
    </source>
</evidence>
<dbReference type="EMBL" id="JBAKAR010000003">
    <property type="protein sequence ID" value="MEL0612827.1"/>
    <property type="molecule type" value="Genomic_DNA"/>
</dbReference>